<sequence>MTTLPPPNGYTKLASLLGSHPDLAIFRRFGSLNAKNLLYMQAELVNLEGKLQRAIEADTASGHVDRVIYDRDWQSLAESGGAPDGCGEQWEVVLRIREKLKEYNEALLLQTMLAKQSGPLDRDMQFLQEWIKRPSMGYVYLLGADADVWEKPDLADLVVLKRPERQSTASRVVGDFVVLWWNRIFRKKKQPVTDSNYTNTVIYSDSTLAKASAVVGSACASTLPVLAIIILYTVKSMSRRLAVITLLTPLFSAALGIFSSGRAIENFAATAA</sequence>
<reference evidence="3 4" key="1">
    <citation type="submission" date="2016-05" db="EMBL/GenBank/DDBJ databases">
        <title>Comparative analysis of secretome profiles of manganese(II)-oxidizing ascomycete fungi.</title>
        <authorList>
            <consortium name="DOE Joint Genome Institute"/>
            <person name="Zeiner C.A."/>
            <person name="Purvine S.O."/>
            <person name="Zink E.M."/>
            <person name="Wu S."/>
            <person name="Pasa-Tolic L."/>
            <person name="Chaput D.L."/>
            <person name="Haridas S."/>
            <person name="Grigoriev I.V."/>
            <person name="Santelli C.M."/>
            <person name="Hansel C.M."/>
        </authorList>
    </citation>
    <scope>NUCLEOTIDE SEQUENCE [LARGE SCALE GENOMIC DNA]</scope>
    <source>
        <strain evidence="3 4">AP3s5-JAC2a</strain>
    </source>
</reference>
<dbReference type="STRING" id="1460663.A0A177CJS9"/>
<keyword evidence="1" id="KW-0812">Transmembrane</keyword>
<evidence type="ECO:0000259" key="2">
    <source>
        <dbReference type="Pfam" id="PF20237"/>
    </source>
</evidence>
<protein>
    <recommendedName>
        <fullName evidence="2">DUF6594 domain-containing protein</fullName>
    </recommendedName>
</protein>
<dbReference type="PANTHER" id="PTHR34502">
    <property type="entry name" value="DUF6594 DOMAIN-CONTAINING PROTEIN-RELATED"/>
    <property type="match status" value="1"/>
</dbReference>
<evidence type="ECO:0000313" key="4">
    <source>
        <dbReference type="Proteomes" id="UP000077069"/>
    </source>
</evidence>
<dbReference type="PANTHER" id="PTHR34502:SF5">
    <property type="entry name" value="DUF6594 DOMAIN-CONTAINING PROTEIN"/>
    <property type="match status" value="1"/>
</dbReference>
<feature type="domain" description="DUF6594" evidence="2">
    <location>
        <begin position="10"/>
        <end position="272"/>
    </location>
</feature>
<keyword evidence="1" id="KW-1133">Transmembrane helix</keyword>
<keyword evidence="1" id="KW-0472">Membrane</keyword>
<gene>
    <name evidence="3" type="ORF">CC84DRAFT_1242060</name>
</gene>
<feature type="transmembrane region" description="Helical" evidence="1">
    <location>
        <begin position="213"/>
        <end position="234"/>
    </location>
</feature>
<proteinExistence type="predicted"/>
<dbReference type="OrthoDB" id="5342093at2759"/>
<accession>A0A177CJS9</accession>
<dbReference type="GeneID" id="28767562"/>
<dbReference type="Proteomes" id="UP000077069">
    <property type="component" value="Unassembled WGS sequence"/>
</dbReference>
<dbReference type="InterPro" id="IPR046529">
    <property type="entry name" value="DUF6594"/>
</dbReference>
<name>A0A177CJS9_9PLEO</name>
<feature type="transmembrane region" description="Helical" evidence="1">
    <location>
        <begin position="241"/>
        <end position="258"/>
    </location>
</feature>
<dbReference type="InParanoid" id="A0A177CJS9"/>
<dbReference type="EMBL" id="KV441551">
    <property type="protein sequence ID" value="OAG07047.1"/>
    <property type="molecule type" value="Genomic_DNA"/>
</dbReference>
<evidence type="ECO:0000256" key="1">
    <source>
        <dbReference type="SAM" id="Phobius"/>
    </source>
</evidence>
<evidence type="ECO:0000313" key="3">
    <source>
        <dbReference type="EMBL" id="OAG07047.1"/>
    </source>
</evidence>
<dbReference type="AlphaFoldDB" id="A0A177CJS9"/>
<keyword evidence="4" id="KW-1185">Reference proteome</keyword>
<dbReference type="RefSeq" id="XP_018037412.1">
    <property type="nucleotide sequence ID" value="XM_018184076.1"/>
</dbReference>
<organism evidence="3 4">
    <name type="scientific">Paraphaeosphaeria sporulosa</name>
    <dbReference type="NCBI Taxonomy" id="1460663"/>
    <lineage>
        <taxon>Eukaryota</taxon>
        <taxon>Fungi</taxon>
        <taxon>Dikarya</taxon>
        <taxon>Ascomycota</taxon>
        <taxon>Pezizomycotina</taxon>
        <taxon>Dothideomycetes</taxon>
        <taxon>Pleosporomycetidae</taxon>
        <taxon>Pleosporales</taxon>
        <taxon>Massarineae</taxon>
        <taxon>Didymosphaeriaceae</taxon>
        <taxon>Paraphaeosphaeria</taxon>
    </lineage>
</organism>
<dbReference type="Pfam" id="PF20237">
    <property type="entry name" value="DUF6594"/>
    <property type="match status" value="1"/>
</dbReference>